<dbReference type="PANTHER" id="PTHR33843:SF4">
    <property type="entry name" value="ASCORBATE-SPECIFIC PTS SYSTEM EIIC COMPONENT"/>
    <property type="match status" value="1"/>
</dbReference>
<feature type="transmembrane region" description="Helical" evidence="14">
    <location>
        <begin position="91"/>
        <end position="110"/>
    </location>
</feature>
<evidence type="ECO:0000313" key="18">
    <source>
        <dbReference type="Proteomes" id="UP000260457"/>
    </source>
</evidence>
<keyword evidence="4" id="KW-1003">Cell membrane</keyword>
<evidence type="ECO:0000256" key="7">
    <source>
        <dbReference type="ARBA" id="ARBA00022692"/>
    </source>
</evidence>
<dbReference type="EMBL" id="CP030926">
    <property type="protein sequence ID" value="AXN38253.1"/>
    <property type="molecule type" value="Genomic_DNA"/>
</dbReference>
<sequence>MLELIMNDILGTPSILVGLFALIGLLLQRKSSADVVSGTLKTVMGFIIIGAGATVLVGALDIFSQMFDHAFNVQGVIPNNEAIVAAAQSDFGTSTALIMVFGMVVNVLLARFTPFKYIFLTGHHTLFMACLIAVTLSVGGLNGVPLILVGSIILGVCMVLFPAILQPYVRKITGSDDFAIGHFGTIGYFVSATVGKWFGNKEKTTEQIKVPKSLGFLRDTSVAVSLTMTLFFVIVALFAGQDYIETKLSGGSNFIVFSFIQAITFAAGVYIILAGVRMLIAEIVPAFKGIADKVAPDTKPALDCPTIFPFAPNAVIIGFLFSFLAGLLSMFLLPAIGLKVIVPGLVPHFFTGAAAGVFGNATGGRRGAMLGSFANGIIISFLPAVLLVFLGDVGFEGTTFGDSDFGVVGLLILSIMKLLGLS</sequence>
<evidence type="ECO:0000256" key="5">
    <source>
        <dbReference type="ARBA" id="ARBA00022597"/>
    </source>
</evidence>
<dbReference type="Pfam" id="PF03611">
    <property type="entry name" value="EIIC-GAT"/>
    <property type="match status" value="1"/>
</dbReference>
<dbReference type="NCBIfam" id="NF006922">
    <property type="entry name" value="PRK09410.1-5"/>
    <property type="match status" value="1"/>
</dbReference>
<dbReference type="GeneID" id="97411662"/>
<evidence type="ECO:0000256" key="1">
    <source>
        <dbReference type="ARBA" id="ARBA00004651"/>
    </source>
</evidence>
<keyword evidence="9 14" id="KW-0472">Membrane</keyword>
<reference evidence="15 18" key="2">
    <citation type="submission" date="2018-07" db="EMBL/GenBank/DDBJ databases">
        <title>The molecular basis for the intramolecular migration of carboxyl group in the catabolism of para-hydroxybenzoate via gentisate.</title>
        <authorList>
            <person name="Zhao H."/>
            <person name="Xu Y."/>
            <person name="Lin S."/>
            <person name="Spain J.C."/>
            <person name="Zhou N.-Y."/>
        </authorList>
    </citation>
    <scope>NUCLEOTIDE SEQUENCE [LARGE SCALE GENOMIC DNA]</scope>
    <source>
        <strain evidence="15 18">PHB-7a</strain>
    </source>
</reference>
<evidence type="ECO:0000256" key="11">
    <source>
        <dbReference type="ARBA" id="ARBA00038218"/>
    </source>
</evidence>
<dbReference type="EMBL" id="NUEQ01000019">
    <property type="protein sequence ID" value="PEJ33218.1"/>
    <property type="molecule type" value="Genomic_DNA"/>
</dbReference>
<feature type="transmembrane region" description="Helical" evidence="14">
    <location>
        <begin position="144"/>
        <end position="165"/>
    </location>
</feature>
<evidence type="ECO:0000313" key="15">
    <source>
        <dbReference type="EMBL" id="AXN38253.1"/>
    </source>
</evidence>
<keyword evidence="7 14" id="KW-0812">Transmembrane</keyword>
<dbReference type="NCBIfam" id="NF006920">
    <property type="entry name" value="PRK09410.1-2"/>
    <property type="match status" value="1"/>
</dbReference>
<comment type="subunit">
    <text evidence="2">Homodimer.</text>
</comment>
<evidence type="ECO:0000256" key="8">
    <source>
        <dbReference type="ARBA" id="ARBA00022989"/>
    </source>
</evidence>
<keyword evidence="5" id="KW-0762">Sugar transport</keyword>
<feature type="transmembrane region" description="Helical" evidence="14">
    <location>
        <begin position="252"/>
        <end position="273"/>
    </location>
</feature>
<dbReference type="Proteomes" id="UP000220106">
    <property type="component" value="Unassembled WGS sequence"/>
</dbReference>
<evidence type="ECO:0000256" key="10">
    <source>
        <dbReference type="ARBA" id="ARBA00037387"/>
    </source>
</evidence>
<dbReference type="GO" id="GO:0009401">
    <property type="term" value="P:phosphoenolpyruvate-dependent sugar phosphotransferase system"/>
    <property type="evidence" value="ECO:0007669"/>
    <property type="project" value="UniProtKB-KW"/>
</dbReference>
<keyword evidence="6" id="KW-0598">Phosphotransferase system</keyword>
<dbReference type="KEGG" id="pbut:DTO10_07280"/>
<feature type="transmembrane region" description="Helical" evidence="14">
    <location>
        <begin position="403"/>
        <end position="421"/>
    </location>
</feature>
<accession>A0AAX0S4I5</accession>
<organism evidence="16 17">
    <name type="scientific">Peribacillus butanolivorans</name>
    <dbReference type="NCBI Taxonomy" id="421767"/>
    <lineage>
        <taxon>Bacteria</taxon>
        <taxon>Bacillati</taxon>
        <taxon>Bacillota</taxon>
        <taxon>Bacilli</taxon>
        <taxon>Bacillales</taxon>
        <taxon>Bacillaceae</taxon>
        <taxon>Peribacillus</taxon>
    </lineage>
</organism>
<proteinExistence type="inferred from homology"/>
<evidence type="ECO:0000313" key="16">
    <source>
        <dbReference type="EMBL" id="PEJ33218.1"/>
    </source>
</evidence>
<evidence type="ECO:0000256" key="3">
    <source>
        <dbReference type="ARBA" id="ARBA00022448"/>
    </source>
</evidence>
<evidence type="ECO:0000256" key="9">
    <source>
        <dbReference type="ARBA" id="ARBA00023136"/>
    </source>
</evidence>
<dbReference type="InterPro" id="IPR051562">
    <property type="entry name" value="Ascorbate-PTS_EIIC"/>
</dbReference>
<comment type="function">
    <text evidence="10">The phosphoenolpyruvate-dependent sugar phosphotransferase system (sugar PTS), a major carbohydrate active transport system, catalyzes the phosphorylation of incoming sugar substrates concomitantly with their translocation across the cell membrane. The enzyme II UlaABC PTS system is involved in ascorbate transport.</text>
</comment>
<dbReference type="Proteomes" id="UP000260457">
    <property type="component" value="Chromosome"/>
</dbReference>
<evidence type="ECO:0000313" key="17">
    <source>
        <dbReference type="Proteomes" id="UP000220106"/>
    </source>
</evidence>
<protein>
    <recommendedName>
        <fullName evidence="12">Ascorbate-specific PTS system EIIC component</fullName>
    </recommendedName>
    <alternativeName>
        <fullName evidence="13">Ascorbate-specific permease IIC component UlaA</fullName>
    </alternativeName>
</protein>
<feature type="transmembrane region" description="Helical" evidence="14">
    <location>
        <begin position="117"/>
        <end position="138"/>
    </location>
</feature>
<gene>
    <name evidence="16" type="ORF">CN689_11815</name>
    <name evidence="15" type="ORF">DTO10_07280</name>
</gene>
<dbReference type="InterPro" id="IPR004703">
    <property type="entry name" value="PTS_sugar-sp_permease"/>
</dbReference>
<dbReference type="AlphaFoldDB" id="A0AAX0S4I5"/>
<keyword evidence="3" id="KW-0813">Transport</keyword>
<comment type="subcellular location">
    <subcellularLocation>
        <location evidence="1">Cell membrane</location>
        <topology evidence="1">Multi-pass membrane protein</topology>
    </subcellularLocation>
</comment>
<keyword evidence="8 14" id="KW-1133">Transmembrane helix</keyword>
<keyword evidence="18" id="KW-1185">Reference proteome</keyword>
<feature type="transmembrane region" description="Helical" evidence="14">
    <location>
        <begin position="6"/>
        <end position="27"/>
    </location>
</feature>
<evidence type="ECO:0000256" key="4">
    <source>
        <dbReference type="ARBA" id="ARBA00022475"/>
    </source>
</evidence>
<comment type="similarity">
    <text evidence="11">Belongs to the UlaA family.</text>
</comment>
<feature type="transmembrane region" description="Helical" evidence="14">
    <location>
        <begin position="314"/>
        <end position="334"/>
    </location>
</feature>
<name>A0AAX0S4I5_9BACI</name>
<dbReference type="NCBIfam" id="NF009553">
    <property type="entry name" value="PRK12997.1-5"/>
    <property type="match status" value="1"/>
</dbReference>
<feature type="transmembrane region" description="Helical" evidence="14">
    <location>
        <begin position="340"/>
        <end position="361"/>
    </location>
</feature>
<evidence type="ECO:0000256" key="14">
    <source>
        <dbReference type="SAM" id="Phobius"/>
    </source>
</evidence>
<feature type="transmembrane region" description="Helical" evidence="14">
    <location>
        <begin position="39"/>
        <end position="60"/>
    </location>
</feature>
<dbReference type="GO" id="GO:0005886">
    <property type="term" value="C:plasma membrane"/>
    <property type="evidence" value="ECO:0007669"/>
    <property type="project" value="UniProtKB-SubCell"/>
</dbReference>
<dbReference type="RefSeq" id="WP_053347685.1">
    <property type="nucleotide sequence ID" value="NZ_CP030926.1"/>
</dbReference>
<reference evidence="16 17" key="1">
    <citation type="submission" date="2017-09" db="EMBL/GenBank/DDBJ databases">
        <title>Large-scale bioinformatics analysis of Bacillus genomes uncovers conserved roles of natural products in bacterial physiology.</title>
        <authorList>
            <consortium name="Agbiome Team Llc"/>
            <person name="Bleich R.M."/>
            <person name="Kirk G.J."/>
            <person name="Santa Maria K.C."/>
            <person name="Allen S.E."/>
            <person name="Farag S."/>
            <person name="Shank E.A."/>
            <person name="Bowers A."/>
        </authorList>
    </citation>
    <scope>NUCLEOTIDE SEQUENCE [LARGE SCALE GENOMIC DNA]</scope>
    <source>
        <strain evidence="16 17">AFS003229</strain>
    </source>
</reference>
<feature type="transmembrane region" description="Helical" evidence="14">
    <location>
        <begin position="222"/>
        <end position="240"/>
    </location>
</feature>
<evidence type="ECO:0000256" key="13">
    <source>
        <dbReference type="ARBA" id="ARBA00042859"/>
    </source>
</evidence>
<evidence type="ECO:0000256" key="6">
    <source>
        <dbReference type="ARBA" id="ARBA00022683"/>
    </source>
</evidence>
<feature type="transmembrane region" description="Helical" evidence="14">
    <location>
        <begin position="373"/>
        <end position="391"/>
    </location>
</feature>
<evidence type="ECO:0000256" key="12">
    <source>
        <dbReference type="ARBA" id="ARBA00039702"/>
    </source>
</evidence>
<evidence type="ECO:0000256" key="2">
    <source>
        <dbReference type="ARBA" id="ARBA00011738"/>
    </source>
</evidence>
<dbReference type="PANTHER" id="PTHR33843">
    <property type="entry name" value="ASCORBATE-SPECIFIC PTS SYSTEM EIIC COMPONENT"/>
    <property type="match status" value="1"/>
</dbReference>